<gene>
    <name evidence="1" type="ORF">S03H2_72918</name>
</gene>
<dbReference type="AlphaFoldDB" id="X1KXI9"/>
<feature type="non-terminal residue" evidence="1">
    <location>
        <position position="40"/>
    </location>
</feature>
<sequence length="40" mass="4626">IFGEDIKIPYNSLEVLLFEYNTAIIQKKSETSIFSKLGYL</sequence>
<dbReference type="EMBL" id="BARU01049621">
    <property type="protein sequence ID" value="GAH94889.1"/>
    <property type="molecule type" value="Genomic_DNA"/>
</dbReference>
<name>X1KXI9_9ZZZZ</name>
<reference evidence="1" key="1">
    <citation type="journal article" date="2014" name="Front. Microbiol.">
        <title>High frequency of phylogenetically diverse reductive dehalogenase-homologous genes in deep subseafloor sedimentary metagenomes.</title>
        <authorList>
            <person name="Kawai M."/>
            <person name="Futagami T."/>
            <person name="Toyoda A."/>
            <person name="Takaki Y."/>
            <person name="Nishi S."/>
            <person name="Hori S."/>
            <person name="Arai W."/>
            <person name="Tsubouchi T."/>
            <person name="Morono Y."/>
            <person name="Uchiyama I."/>
            <person name="Ito T."/>
            <person name="Fujiyama A."/>
            <person name="Inagaki F."/>
            <person name="Takami H."/>
        </authorList>
    </citation>
    <scope>NUCLEOTIDE SEQUENCE</scope>
    <source>
        <strain evidence="1">Expedition CK06-06</strain>
    </source>
</reference>
<evidence type="ECO:0000313" key="1">
    <source>
        <dbReference type="EMBL" id="GAH94889.1"/>
    </source>
</evidence>
<accession>X1KXI9</accession>
<protein>
    <submittedName>
        <fullName evidence="1">Uncharacterized protein</fullName>
    </submittedName>
</protein>
<comment type="caution">
    <text evidence="1">The sequence shown here is derived from an EMBL/GenBank/DDBJ whole genome shotgun (WGS) entry which is preliminary data.</text>
</comment>
<organism evidence="1">
    <name type="scientific">marine sediment metagenome</name>
    <dbReference type="NCBI Taxonomy" id="412755"/>
    <lineage>
        <taxon>unclassified sequences</taxon>
        <taxon>metagenomes</taxon>
        <taxon>ecological metagenomes</taxon>
    </lineage>
</organism>
<proteinExistence type="predicted"/>
<feature type="non-terminal residue" evidence="1">
    <location>
        <position position="1"/>
    </location>
</feature>